<name>A0A8H7AKQ4_9EURO</name>
<dbReference type="OrthoDB" id="4200131at2759"/>
<accession>A0A8H7AKQ4</accession>
<gene>
    <name evidence="2" type="ORF">GJ744_008585</name>
</gene>
<organism evidence="2 3">
    <name type="scientific">Endocarpon pusillum</name>
    <dbReference type="NCBI Taxonomy" id="364733"/>
    <lineage>
        <taxon>Eukaryota</taxon>
        <taxon>Fungi</taxon>
        <taxon>Dikarya</taxon>
        <taxon>Ascomycota</taxon>
        <taxon>Pezizomycotina</taxon>
        <taxon>Eurotiomycetes</taxon>
        <taxon>Chaetothyriomycetidae</taxon>
        <taxon>Verrucariales</taxon>
        <taxon>Verrucariaceae</taxon>
        <taxon>Endocarpon</taxon>
    </lineage>
</organism>
<evidence type="ECO:0000313" key="3">
    <source>
        <dbReference type="Proteomes" id="UP000606974"/>
    </source>
</evidence>
<dbReference type="AlphaFoldDB" id="A0A8H7AKQ4"/>
<protein>
    <submittedName>
        <fullName evidence="2">Uncharacterized protein</fullName>
    </submittedName>
</protein>
<evidence type="ECO:0000256" key="1">
    <source>
        <dbReference type="SAM" id="MobiDB-lite"/>
    </source>
</evidence>
<feature type="region of interest" description="Disordered" evidence="1">
    <location>
        <begin position="96"/>
        <end position="115"/>
    </location>
</feature>
<dbReference type="Proteomes" id="UP000606974">
    <property type="component" value="Unassembled WGS sequence"/>
</dbReference>
<dbReference type="EMBL" id="JAACFV010000048">
    <property type="protein sequence ID" value="KAF7508876.1"/>
    <property type="molecule type" value="Genomic_DNA"/>
</dbReference>
<sequence length="327" mass="36687">MKRLLIDFVKKLGELTKKGATTKLGRALMQMKADNSLPRIKEIQDEMSIRYQSLSICIPFALDRASAPPSSPAGYDTSYKISESYVLPSPPIPPLTPTYEKPALPSRQSSDASPPCISLASEIQAATRNLDIDRVGRLLDDDSRGELIKTVDSAGRTLVDIAICDGKRTKTSQVFLVEMLLRRVVKFTLVKNKRHNQTYTDLLRTIQHLNQRRRSSASAKSASSFSVIFYCRLISFFWYPSRRNGDPNMTSFAFFGVEWGYSKSGRGCRNIRPKCLCGLYPTSLIWQTLTSTESSPAIDGAMKNALLLVSYRRWTQTFSGLILCTWS</sequence>
<reference evidence="2" key="1">
    <citation type="submission" date="2020-02" db="EMBL/GenBank/DDBJ databases">
        <authorList>
            <person name="Palmer J.M."/>
        </authorList>
    </citation>
    <scope>NUCLEOTIDE SEQUENCE</scope>
    <source>
        <strain evidence="2">EPUS1.4</strain>
        <tissue evidence="2">Thallus</tissue>
    </source>
</reference>
<evidence type="ECO:0000313" key="2">
    <source>
        <dbReference type="EMBL" id="KAF7508876.1"/>
    </source>
</evidence>
<proteinExistence type="predicted"/>
<comment type="caution">
    <text evidence="2">The sequence shown here is derived from an EMBL/GenBank/DDBJ whole genome shotgun (WGS) entry which is preliminary data.</text>
</comment>
<keyword evidence="3" id="KW-1185">Reference proteome</keyword>